<dbReference type="GO" id="GO:0007165">
    <property type="term" value="P:signal transduction"/>
    <property type="evidence" value="ECO:0007669"/>
    <property type="project" value="UniProtKB-KW"/>
</dbReference>
<comment type="subcellular location">
    <subcellularLocation>
        <location evidence="1 10">Cell membrane</location>
        <topology evidence="1 10">Multi-pass membrane protein</topology>
    </subcellularLocation>
</comment>
<dbReference type="AlphaFoldDB" id="A0AAV2PDK6"/>
<keyword evidence="2" id="KW-1003">Cell membrane</keyword>
<reference evidence="11" key="1">
    <citation type="submission" date="2024-04" db="EMBL/GenBank/DDBJ databases">
        <authorList>
            <consortium name="Molecular Ecology Group"/>
        </authorList>
    </citation>
    <scope>NUCLEOTIDE SEQUENCE</scope>
</reference>
<protein>
    <recommendedName>
        <fullName evidence="10">Odorant receptor</fullName>
    </recommendedName>
</protein>
<dbReference type="Proteomes" id="UP001497644">
    <property type="component" value="Chromosome 9"/>
</dbReference>
<dbReference type="InterPro" id="IPR004117">
    <property type="entry name" value="7tm6_olfct_rcpt"/>
</dbReference>
<dbReference type="GO" id="GO:0005549">
    <property type="term" value="F:odorant binding"/>
    <property type="evidence" value="ECO:0007669"/>
    <property type="project" value="InterPro"/>
</dbReference>
<comment type="similarity">
    <text evidence="10">Belongs to the insect chemoreceptor superfamily. Heteromeric odorant receptor channel (TC 1.A.69) family.</text>
</comment>
<gene>
    <name evidence="11" type="ORF">LPLAT_LOCUS14166</name>
</gene>
<evidence type="ECO:0000256" key="7">
    <source>
        <dbReference type="ARBA" id="ARBA00023136"/>
    </source>
</evidence>
<keyword evidence="8 10" id="KW-0675">Receptor</keyword>
<keyword evidence="6 10" id="KW-1133">Transmembrane helix</keyword>
<evidence type="ECO:0000313" key="12">
    <source>
        <dbReference type="Proteomes" id="UP001497644"/>
    </source>
</evidence>
<sequence length="416" mass="47532">MRSVYQQRRDQMDRQVTHINTFHHDDIRRTVQVTRGVLNLIGVWPSRSTPSAFKIVKTKLIRILCQVLLYVVFVSGALKISLKELNMYRRLKVLGPMCNILMTILKHIALIHQGERLKACIRYIEEDWRKVSPTEDRRIMVDNSKIGRSLAILCVAFMYGSGFSYRTILPLSRGVIVTSQNVTIRPLPFDGYYLFIDPQKTPAYEIIFIIQLLSGFVQYSVTSGACSLVALLVLHACGQLQILIARMEDLTQTEYFPNKNINRKLAAVVKQHIRIKSFLKEVEETLQYTCLVEVVGSTFVLCILGYYIITEWGDNGMMPIIIYTTVLLTFIFNIFILCFIGQLLTDQSTKMYITSCTLDWYRIPHKTAHGLILIIAVSSVPIKITAGKFMDLSLYSFGAIMRTSVAYLNLLRTTSV</sequence>
<dbReference type="PANTHER" id="PTHR21137">
    <property type="entry name" value="ODORANT RECEPTOR"/>
    <property type="match status" value="1"/>
</dbReference>
<dbReference type="PANTHER" id="PTHR21137:SF35">
    <property type="entry name" value="ODORANT RECEPTOR 19A-RELATED"/>
    <property type="match status" value="1"/>
</dbReference>
<keyword evidence="7 10" id="KW-0472">Membrane</keyword>
<keyword evidence="4 10" id="KW-0812">Transmembrane</keyword>
<feature type="transmembrane region" description="Helical" evidence="10">
    <location>
        <begin position="216"/>
        <end position="237"/>
    </location>
</feature>
<name>A0AAV2PDK6_9HYME</name>
<accession>A0AAV2PDK6</accession>
<dbReference type="Pfam" id="PF02949">
    <property type="entry name" value="7tm_6"/>
    <property type="match status" value="1"/>
</dbReference>
<feature type="transmembrane region" description="Helical" evidence="10">
    <location>
        <begin position="286"/>
        <end position="308"/>
    </location>
</feature>
<evidence type="ECO:0000256" key="6">
    <source>
        <dbReference type="ARBA" id="ARBA00022989"/>
    </source>
</evidence>
<keyword evidence="3 10" id="KW-0716">Sensory transduction</keyword>
<feature type="transmembrane region" description="Helical" evidence="10">
    <location>
        <begin position="93"/>
        <end position="112"/>
    </location>
</feature>
<keyword evidence="12" id="KW-1185">Reference proteome</keyword>
<feature type="transmembrane region" description="Helical" evidence="10">
    <location>
        <begin position="60"/>
        <end position="81"/>
    </location>
</feature>
<feature type="transmembrane region" description="Helical" evidence="10">
    <location>
        <begin position="146"/>
        <end position="165"/>
    </location>
</feature>
<evidence type="ECO:0000256" key="3">
    <source>
        <dbReference type="ARBA" id="ARBA00022606"/>
    </source>
</evidence>
<evidence type="ECO:0000256" key="10">
    <source>
        <dbReference type="RuleBase" id="RU351113"/>
    </source>
</evidence>
<evidence type="ECO:0000313" key="11">
    <source>
        <dbReference type="EMBL" id="CAL1689190.1"/>
    </source>
</evidence>
<dbReference type="GO" id="GO:0004984">
    <property type="term" value="F:olfactory receptor activity"/>
    <property type="evidence" value="ECO:0007669"/>
    <property type="project" value="InterPro"/>
</dbReference>
<evidence type="ECO:0000256" key="5">
    <source>
        <dbReference type="ARBA" id="ARBA00022725"/>
    </source>
</evidence>
<feature type="transmembrane region" description="Helical" evidence="10">
    <location>
        <begin position="320"/>
        <end position="344"/>
    </location>
</feature>
<proteinExistence type="inferred from homology"/>
<comment type="caution">
    <text evidence="10">Lacks conserved residue(s) required for the propagation of feature annotation.</text>
</comment>
<dbReference type="GO" id="GO:0005886">
    <property type="term" value="C:plasma membrane"/>
    <property type="evidence" value="ECO:0007669"/>
    <property type="project" value="UniProtKB-SubCell"/>
</dbReference>
<organism evidence="11 12">
    <name type="scientific">Lasius platythorax</name>
    <dbReference type="NCBI Taxonomy" id="488582"/>
    <lineage>
        <taxon>Eukaryota</taxon>
        <taxon>Metazoa</taxon>
        <taxon>Ecdysozoa</taxon>
        <taxon>Arthropoda</taxon>
        <taxon>Hexapoda</taxon>
        <taxon>Insecta</taxon>
        <taxon>Pterygota</taxon>
        <taxon>Neoptera</taxon>
        <taxon>Endopterygota</taxon>
        <taxon>Hymenoptera</taxon>
        <taxon>Apocrita</taxon>
        <taxon>Aculeata</taxon>
        <taxon>Formicoidea</taxon>
        <taxon>Formicidae</taxon>
        <taxon>Formicinae</taxon>
        <taxon>Lasius</taxon>
        <taxon>Lasius</taxon>
    </lineage>
</organism>
<evidence type="ECO:0000256" key="9">
    <source>
        <dbReference type="ARBA" id="ARBA00023224"/>
    </source>
</evidence>
<evidence type="ECO:0000256" key="1">
    <source>
        <dbReference type="ARBA" id="ARBA00004651"/>
    </source>
</evidence>
<evidence type="ECO:0000256" key="8">
    <source>
        <dbReference type="ARBA" id="ARBA00023170"/>
    </source>
</evidence>
<evidence type="ECO:0000256" key="2">
    <source>
        <dbReference type="ARBA" id="ARBA00022475"/>
    </source>
</evidence>
<evidence type="ECO:0000256" key="4">
    <source>
        <dbReference type="ARBA" id="ARBA00022692"/>
    </source>
</evidence>
<dbReference type="EMBL" id="OZ034832">
    <property type="protein sequence ID" value="CAL1689190.1"/>
    <property type="molecule type" value="Genomic_DNA"/>
</dbReference>
<keyword evidence="9 10" id="KW-0807">Transducer</keyword>
<keyword evidence="5 10" id="KW-0552">Olfaction</keyword>